<dbReference type="PRINTS" id="PR00367">
    <property type="entry name" value="ETHRSPELEMNT"/>
</dbReference>
<dbReference type="PROSITE" id="PS51032">
    <property type="entry name" value="AP2_ERF"/>
    <property type="match status" value="1"/>
</dbReference>
<dbReference type="GO" id="GO:0003677">
    <property type="term" value="F:DNA binding"/>
    <property type="evidence" value="ECO:0007669"/>
    <property type="project" value="UniProtKB-KW"/>
</dbReference>
<feature type="compositionally biased region" description="Acidic residues" evidence="6">
    <location>
        <begin position="20"/>
        <end position="33"/>
    </location>
</feature>
<keyword evidence="5" id="KW-0539">Nucleus</keyword>
<evidence type="ECO:0000259" key="7">
    <source>
        <dbReference type="PROSITE" id="PS51032"/>
    </source>
</evidence>
<evidence type="ECO:0000256" key="3">
    <source>
        <dbReference type="ARBA" id="ARBA00023125"/>
    </source>
</evidence>
<dbReference type="PANTHER" id="PTHR31194:SF202">
    <property type="entry name" value="ETHYLENE-RESPONSIVE TRANSCRIPTION FACTOR ERF070"/>
    <property type="match status" value="1"/>
</dbReference>
<dbReference type="GO" id="GO:0005634">
    <property type="term" value="C:nucleus"/>
    <property type="evidence" value="ECO:0007669"/>
    <property type="project" value="UniProtKB-SubCell"/>
</dbReference>
<dbReference type="EMBL" id="LSRQ01000122">
    <property type="protein sequence ID" value="OAY85150.1"/>
    <property type="molecule type" value="Genomic_DNA"/>
</dbReference>
<evidence type="ECO:0000256" key="1">
    <source>
        <dbReference type="ARBA" id="ARBA00004123"/>
    </source>
</evidence>
<dbReference type="InterPro" id="IPR050913">
    <property type="entry name" value="AP2/ERF_ERF"/>
</dbReference>
<protein>
    <submittedName>
        <fullName evidence="8">Ethylene-responsive transcription factor CRF1</fullName>
    </submittedName>
</protein>
<feature type="region of interest" description="Disordered" evidence="6">
    <location>
        <begin position="1"/>
        <end position="45"/>
    </location>
</feature>
<dbReference type="SUPFAM" id="SSF54171">
    <property type="entry name" value="DNA-binding domain"/>
    <property type="match status" value="1"/>
</dbReference>
<dbReference type="Proteomes" id="UP000092600">
    <property type="component" value="Unassembled WGS sequence"/>
</dbReference>
<feature type="domain" description="AP2/ERF" evidence="7">
    <location>
        <begin position="74"/>
        <end position="141"/>
    </location>
</feature>
<dbReference type="AlphaFoldDB" id="A0A199W8C9"/>
<proteinExistence type="predicted"/>
<evidence type="ECO:0000256" key="4">
    <source>
        <dbReference type="ARBA" id="ARBA00023163"/>
    </source>
</evidence>
<evidence type="ECO:0000256" key="6">
    <source>
        <dbReference type="SAM" id="MobiDB-lite"/>
    </source>
</evidence>
<keyword evidence="2" id="KW-0805">Transcription regulation</keyword>
<evidence type="ECO:0000256" key="2">
    <source>
        <dbReference type="ARBA" id="ARBA00023015"/>
    </source>
</evidence>
<feature type="compositionally biased region" description="Basic and acidic residues" evidence="6">
    <location>
        <begin position="153"/>
        <end position="170"/>
    </location>
</feature>
<dbReference type="InterPro" id="IPR001471">
    <property type="entry name" value="AP2/ERF_dom"/>
</dbReference>
<dbReference type="PANTHER" id="PTHR31194">
    <property type="entry name" value="SHN SHINE , DNA BINDING / TRANSCRIPTION FACTOR"/>
    <property type="match status" value="1"/>
</dbReference>
<accession>A0A199W8C9</accession>
<comment type="caution">
    <text evidence="8">The sequence shown here is derived from an EMBL/GenBank/DDBJ whole genome shotgun (WGS) entry which is preliminary data.</text>
</comment>
<organism evidence="8 9">
    <name type="scientific">Ananas comosus</name>
    <name type="common">Pineapple</name>
    <name type="synonym">Ananas ananas</name>
    <dbReference type="NCBI Taxonomy" id="4615"/>
    <lineage>
        <taxon>Eukaryota</taxon>
        <taxon>Viridiplantae</taxon>
        <taxon>Streptophyta</taxon>
        <taxon>Embryophyta</taxon>
        <taxon>Tracheophyta</taxon>
        <taxon>Spermatophyta</taxon>
        <taxon>Magnoliopsida</taxon>
        <taxon>Liliopsida</taxon>
        <taxon>Poales</taxon>
        <taxon>Bromeliaceae</taxon>
        <taxon>Bromelioideae</taxon>
        <taxon>Ananas</taxon>
    </lineage>
</organism>
<keyword evidence="4" id="KW-0804">Transcription</keyword>
<comment type="subcellular location">
    <subcellularLocation>
        <location evidence="1">Nucleus</location>
    </subcellularLocation>
</comment>
<dbReference type="Gene3D" id="3.30.730.10">
    <property type="entry name" value="AP2/ERF domain"/>
    <property type="match status" value="1"/>
</dbReference>
<evidence type="ECO:0000313" key="8">
    <source>
        <dbReference type="EMBL" id="OAY85150.1"/>
    </source>
</evidence>
<reference evidence="8 9" key="1">
    <citation type="journal article" date="2016" name="DNA Res.">
        <title>The draft genome of MD-2 pineapple using hybrid error correction of long reads.</title>
        <authorList>
            <person name="Redwan R.M."/>
            <person name="Saidin A."/>
            <person name="Kumar S.V."/>
        </authorList>
    </citation>
    <scope>NUCLEOTIDE SEQUENCE [LARGE SCALE GENOMIC DNA]</scope>
    <source>
        <strain evidence="9">cv. MD2</strain>
        <tissue evidence="8">Leaf</tissue>
    </source>
</reference>
<evidence type="ECO:0000256" key="5">
    <source>
        <dbReference type="ARBA" id="ARBA00023242"/>
    </source>
</evidence>
<dbReference type="InterPro" id="IPR016177">
    <property type="entry name" value="DNA-bd_dom_sf"/>
</dbReference>
<sequence length="232" mass="25951">MAIRKLRVVFSDPDATDSSSGEEEEEEEEDDDEIERRRRRRKKRKRVVYEIPMRSKTLEVEKKKMKGMGSRSSAYRGVRRRSSGRWVAEIRDPIRRVRRWLGTYGSAEAAAEAYRAAAERFRAEQKIGGGGAASPSAASFAAASPSSVLDTSAAERRDPPPEAEEEGRRRSIAELFEIPEMELGAMGAEEEEGFLWGELCGELLIGLDDLPLLDQQLDGCDFSFLDTLDAST</sequence>
<dbReference type="Pfam" id="PF00847">
    <property type="entry name" value="AP2"/>
    <property type="match status" value="1"/>
</dbReference>
<keyword evidence="3" id="KW-0238">DNA-binding</keyword>
<dbReference type="SMART" id="SM00380">
    <property type="entry name" value="AP2"/>
    <property type="match status" value="1"/>
</dbReference>
<dbReference type="STRING" id="4615.A0A199W8C9"/>
<gene>
    <name evidence="8" type="ORF">ACMD2_04073</name>
</gene>
<evidence type="ECO:0000313" key="9">
    <source>
        <dbReference type="Proteomes" id="UP000092600"/>
    </source>
</evidence>
<name>A0A199W8C9_ANACO</name>
<dbReference type="GO" id="GO:0003700">
    <property type="term" value="F:DNA-binding transcription factor activity"/>
    <property type="evidence" value="ECO:0007669"/>
    <property type="project" value="InterPro"/>
</dbReference>
<dbReference type="InterPro" id="IPR036955">
    <property type="entry name" value="AP2/ERF_dom_sf"/>
</dbReference>
<feature type="region of interest" description="Disordered" evidence="6">
    <location>
        <begin position="144"/>
        <end position="170"/>
    </location>
</feature>